<name>A0ABV5AWX9_9BACL</name>
<accession>A0ABV5AWX9</accession>
<sequence>MLTLKKHELNGHDVFEFMQGQLNSSHWLDSSIYVTEEVLAETELGEVLANSLVNFNYYGPTEVKRVEWESIKQIVLSSKSATTRQLLIEIDEWANDCFKNNPCFTICGI</sequence>
<evidence type="ECO:0000313" key="1">
    <source>
        <dbReference type="EMBL" id="MFB5268713.1"/>
    </source>
</evidence>
<organism evidence="1 2">
    <name type="scientific">Paenibacillus enshidis</name>
    <dbReference type="NCBI Taxonomy" id="1458439"/>
    <lineage>
        <taxon>Bacteria</taxon>
        <taxon>Bacillati</taxon>
        <taxon>Bacillota</taxon>
        <taxon>Bacilli</taxon>
        <taxon>Bacillales</taxon>
        <taxon>Paenibacillaceae</taxon>
        <taxon>Paenibacillus</taxon>
    </lineage>
</organism>
<keyword evidence="2" id="KW-1185">Reference proteome</keyword>
<protein>
    <submittedName>
        <fullName evidence="1">Uncharacterized protein</fullName>
    </submittedName>
</protein>
<dbReference type="EMBL" id="JBHHMI010000019">
    <property type="protein sequence ID" value="MFB5268713.1"/>
    <property type="molecule type" value="Genomic_DNA"/>
</dbReference>
<evidence type="ECO:0000313" key="2">
    <source>
        <dbReference type="Proteomes" id="UP001580346"/>
    </source>
</evidence>
<proteinExistence type="predicted"/>
<comment type="caution">
    <text evidence="1">The sequence shown here is derived from an EMBL/GenBank/DDBJ whole genome shotgun (WGS) entry which is preliminary data.</text>
</comment>
<dbReference type="Proteomes" id="UP001580346">
    <property type="component" value="Unassembled WGS sequence"/>
</dbReference>
<gene>
    <name evidence="1" type="ORF">ACE41H_18275</name>
</gene>
<reference evidence="1 2" key="1">
    <citation type="submission" date="2024-09" db="EMBL/GenBank/DDBJ databases">
        <title>Paenibacillus zeirhizospherea sp. nov., isolated from surface of the maize (Zea mays) roots in a horticulture field, Hungary.</title>
        <authorList>
            <person name="Marton D."/>
            <person name="Farkas M."/>
            <person name="Bedics A."/>
            <person name="Toth E."/>
            <person name="Tancsics A."/>
            <person name="Boka K."/>
            <person name="Maroti G."/>
            <person name="Kriszt B."/>
            <person name="Cserhati M."/>
        </authorList>
    </citation>
    <scope>NUCLEOTIDE SEQUENCE [LARGE SCALE GENOMIC DNA]</scope>
    <source>
        <strain evidence="1 2">KCTC 33519</strain>
    </source>
</reference>